<dbReference type="GO" id="GO:0046872">
    <property type="term" value="F:metal ion binding"/>
    <property type="evidence" value="ECO:0007669"/>
    <property type="project" value="UniProtKB-KW"/>
</dbReference>
<evidence type="ECO:0000256" key="3">
    <source>
        <dbReference type="ARBA" id="ARBA00022723"/>
    </source>
</evidence>
<keyword evidence="4" id="KW-0408">Iron</keyword>
<evidence type="ECO:0000313" key="7">
    <source>
        <dbReference type="EMBL" id="MRG94482.1"/>
    </source>
</evidence>
<dbReference type="InterPro" id="IPR050377">
    <property type="entry name" value="Radical_SAM_PqqE_MftC-like"/>
</dbReference>
<accession>A0A6N7PQL3</accession>
<dbReference type="InterPro" id="IPR013785">
    <property type="entry name" value="Aldolase_TIM"/>
</dbReference>
<dbReference type="InterPro" id="IPR006638">
    <property type="entry name" value="Elp3/MiaA/NifB-like_rSAM"/>
</dbReference>
<dbReference type="SMART" id="SM00729">
    <property type="entry name" value="Elp3"/>
    <property type="match status" value="1"/>
</dbReference>
<dbReference type="SUPFAM" id="SSF102114">
    <property type="entry name" value="Radical SAM enzymes"/>
    <property type="match status" value="1"/>
</dbReference>
<dbReference type="PANTHER" id="PTHR11228:SF7">
    <property type="entry name" value="PQQA PEPTIDE CYCLASE"/>
    <property type="match status" value="1"/>
</dbReference>
<dbReference type="GO" id="GO:0051536">
    <property type="term" value="F:iron-sulfur cluster binding"/>
    <property type="evidence" value="ECO:0007669"/>
    <property type="project" value="UniProtKB-KW"/>
</dbReference>
<dbReference type="EMBL" id="WJIE01000006">
    <property type="protein sequence ID" value="MRG94482.1"/>
    <property type="molecule type" value="Genomic_DNA"/>
</dbReference>
<sequence>MAFVLSLGTTCNNACVFCAQGERFVPVEHAVEGLGLAARVRVERGDVVYVQGGEPTIAADLPAVIRSLDERGARRIVVQTNGRRLAYRTYTRALREASDKLSLDVSLHGSTEVMHDYHTQTPGSFKQTASGVRHARAEGIEVSVTTVITRSNYRHLAEIVHLGMALGVRAVHFVKAERLGRAARAADRILAPEELVRPQLARAIAVASRFGMGWLAGEKASSAEVREGFAGLGEVEITRAAVPGSSRTNTPGDEVAASDRNFVEASRLVRAKPPIVNRSIAWER</sequence>
<dbReference type="GO" id="GO:0006783">
    <property type="term" value="P:heme biosynthetic process"/>
    <property type="evidence" value="ECO:0007669"/>
    <property type="project" value="TreeGrafter"/>
</dbReference>
<evidence type="ECO:0000256" key="5">
    <source>
        <dbReference type="ARBA" id="ARBA00023014"/>
    </source>
</evidence>
<dbReference type="PANTHER" id="PTHR11228">
    <property type="entry name" value="RADICAL SAM DOMAIN PROTEIN"/>
    <property type="match status" value="1"/>
</dbReference>
<proteinExistence type="predicted"/>
<reference evidence="7 8" key="1">
    <citation type="submission" date="2019-10" db="EMBL/GenBank/DDBJ databases">
        <title>A soil myxobacterium in the family Polyangiaceae.</title>
        <authorList>
            <person name="Li Y."/>
            <person name="Wang J."/>
        </authorList>
    </citation>
    <scope>NUCLEOTIDE SEQUENCE [LARGE SCALE GENOMIC DNA]</scope>
    <source>
        <strain evidence="7 8">DSM 14734</strain>
    </source>
</reference>
<keyword evidence="2" id="KW-0949">S-adenosyl-L-methionine</keyword>
<dbReference type="InterPro" id="IPR007197">
    <property type="entry name" value="rSAM"/>
</dbReference>
<dbReference type="CDD" id="cd01335">
    <property type="entry name" value="Radical_SAM"/>
    <property type="match status" value="1"/>
</dbReference>
<comment type="cofactor">
    <cofactor evidence="1">
        <name>[4Fe-4S] cluster</name>
        <dbReference type="ChEBI" id="CHEBI:49883"/>
    </cofactor>
</comment>
<evidence type="ECO:0000313" key="8">
    <source>
        <dbReference type="Proteomes" id="UP000440224"/>
    </source>
</evidence>
<gene>
    <name evidence="7" type="ORF">GF068_21535</name>
</gene>
<protein>
    <submittedName>
        <fullName evidence="7">Radical SAM protein</fullName>
    </submittedName>
</protein>
<organism evidence="7 8">
    <name type="scientific">Polyangium spumosum</name>
    <dbReference type="NCBI Taxonomy" id="889282"/>
    <lineage>
        <taxon>Bacteria</taxon>
        <taxon>Pseudomonadati</taxon>
        <taxon>Myxococcota</taxon>
        <taxon>Polyangia</taxon>
        <taxon>Polyangiales</taxon>
        <taxon>Polyangiaceae</taxon>
        <taxon>Polyangium</taxon>
    </lineage>
</organism>
<dbReference type="Proteomes" id="UP000440224">
    <property type="component" value="Unassembled WGS sequence"/>
</dbReference>
<dbReference type="SFLD" id="SFLDG01067">
    <property type="entry name" value="SPASM/twitch_domain_containing"/>
    <property type="match status" value="1"/>
</dbReference>
<keyword evidence="3" id="KW-0479">Metal-binding</keyword>
<dbReference type="GO" id="GO:0003824">
    <property type="term" value="F:catalytic activity"/>
    <property type="evidence" value="ECO:0007669"/>
    <property type="project" value="InterPro"/>
</dbReference>
<dbReference type="PROSITE" id="PS51918">
    <property type="entry name" value="RADICAL_SAM"/>
    <property type="match status" value="1"/>
</dbReference>
<name>A0A6N7PQL3_9BACT</name>
<dbReference type="AlphaFoldDB" id="A0A6N7PQL3"/>
<dbReference type="SFLD" id="SFLDS00029">
    <property type="entry name" value="Radical_SAM"/>
    <property type="match status" value="1"/>
</dbReference>
<feature type="domain" description="Radical SAM core" evidence="6">
    <location>
        <begin position="1"/>
        <end position="216"/>
    </location>
</feature>
<dbReference type="OrthoDB" id="9782387at2"/>
<dbReference type="InterPro" id="IPR058240">
    <property type="entry name" value="rSAM_sf"/>
</dbReference>
<evidence type="ECO:0000256" key="1">
    <source>
        <dbReference type="ARBA" id="ARBA00001966"/>
    </source>
</evidence>
<evidence type="ECO:0000256" key="2">
    <source>
        <dbReference type="ARBA" id="ARBA00022691"/>
    </source>
</evidence>
<dbReference type="Gene3D" id="3.20.20.70">
    <property type="entry name" value="Aldolase class I"/>
    <property type="match status" value="1"/>
</dbReference>
<keyword evidence="8" id="KW-1185">Reference proteome</keyword>
<dbReference type="Pfam" id="PF04055">
    <property type="entry name" value="Radical_SAM"/>
    <property type="match status" value="1"/>
</dbReference>
<evidence type="ECO:0000256" key="4">
    <source>
        <dbReference type="ARBA" id="ARBA00023004"/>
    </source>
</evidence>
<evidence type="ECO:0000259" key="6">
    <source>
        <dbReference type="PROSITE" id="PS51918"/>
    </source>
</evidence>
<dbReference type="RefSeq" id="WP_153821336.1">
    <property type="nucleotide sequence ID" value="NZ_WJIE01000006.1"/>
</dbReference>
<comment type="caution">
    <text evidence="7">The sequence shown here is derived from an EMBL/GenBank/DDBJ whole genome shotgun (WGS) entry which is preliminary data.</text>
</comment>
<keyword evidence="5" id="KW-0411">Iron-sulfur</keyword>